<evidence type="ECO:0000256" key="5">
    <source>
        <dbReference type="ARBA" id="ARBA00023163"/>
    </source>
</evidence>
<protein>
    <recommendedName>
        <fullName evidence="6">Transcription antitermination protein NusB</fullName>
    </recommendedName>
    <alternativeName>
        <fullName evidence="6">Antitermination factor NusB</fullName>
    </alternativeName>
</protein>
<evidence type="ECO:0000256" key="4">
    <source>
        <dbReference type="ARBA" id="ARBA00023015"/>
    </source>
</evidence>
<dbReference type="PANTHER" id="PTHR11078">
    <property type="entry name" value="N UTILIZATION SUBSTANCE PROTEIN B-RELATED"/>
    <property type="match status" value="1"/>
</dbReference>
<dbReference type="HAMAP" id="MF_00073">
    <property type="entry name" value="NusB"/>
    <property type="match status" value="1"/>
</dbReference>
<keyword evidence="5 6" id="KW-0804">Transcription</keyword>
<comment type="similarity">
    <text evidence="1 6">Belongs to the NusB family.</text>
</comment>
<dbReference type="GO" id="GO:0003723">
    <property type="term" value="F:RNA binding"/>
    <property type="evidence" value="ECO:0007669"/>
    <property type="project" value="UniProtKB-UniRule"/>
</dbReference>
<dbReference type="GO" id="GO:0006353">
    <property type="term" value="P:DNA-templated transcription termination"/>
    <property type="evidence" value="ECO:0007669"/>
    <property type="project" value="UniProtKB-UniRule"/>
</dbReference>
<dbReference type="Proteomes" id="UP000617681">
    <property type="component" value="Chromosome"/>
</dbReference>
<dbReference type="SUPFAM" id="SSF48013">
    <property type="entry name" value="NusB-like"/>
    <property type="match status" value="1"/>
</dbReference>
<comment type="function">
    <text evidence="6">Involved in transcription antitermination. Required for transcription of ribosomal RNA (rRNA) genes. Binds specifically to the boxA antiterminator sequence of the ribosomal RNA (rrn) operons.</text>
</comment>
<dbReference type="InterPro" id="IPR011605">
    <property type="entry name" value="NusB_fam"/>
</dbReference>
<dbReference type="PANTHER" id="PTHR11078:SF3">
    <property type="entry name" value="ANTITERMINATION NUSB DOMAIN-CONTAINING PROTEIN"/>
    <property type="match status" value="1"/>
</dbReference>
<evidence type="ECO:0000259" key="8">
    <source>
        <dbReference type="Pfam" id="PF01029"/>
    </source>
</evidence>
<dbReference type="GO" id="GO:0031564">
    <property type="term" value="P:transcription antitermination"/>
    <property type="evidence" value="ECO:0007669"/>
    <property type="project" value="UniProtKB-KW"/>
</dbReference>
<dbReference type="EMBL" id="CP069534">
    <property type="protein sequence ID" value="QRP69582.1"/>
    <property type="molecule type" value="Genomic_DNA"/>
</dbReference>
<keyword evidence="2 6" id="KW-0889">Transcription antitermination</keyword>
<evidence type="ECO:0000313" key="10">
    <source>
        <dbReference type="Proteomes" id="UP000617681"/>
    </source>
</evidence>
<evidence type="ECO:0000256" key="3">
    <source>
        <dbReference type="ARBA" id="ARBA00022884"/>
    </source>
</evidence>
<evidence type="ECO:0000313" key="9">
    <source>
        <dbReference type="EMBL" id="QRP69582.1"/>
    </source>
</evidence>
<dbReference type="InterPro" id="IPR035926">
    <property type="entry name" value="NusB-like_sf"/>
</dbReference>
<keyword evidence="3 6" id="KW-0694">RNA-binding</keyword>
<accession>A0AAX1L6F6</accession>
<dbReference type="AlphaFoldDB" id="A0AAX1L6F6"/>
<keyword evidence="4 6" id="KW-0805">Transcription regulation</keyword>
<evidence type="ECO:0000256" key="6">
    <source>
        <dbReference type="HAMAP-Rule" id="MF_00073"/>
    </source>
</evidence>
<dbReference type="Gene3D" id="1.10.940.10">
    <property type="entry name" value="NusB-like"/>
    <property type="match status" value="1"/>
</dbReference>
<dbReference type="Pfam" id="PF01029">
    <property type="entry name" value="NusB"/>
    <property type="match status" value="1"/>
</dbReference>
<dbReference type="GO" id="GO:0005829">
    <property type="term" value="C:cytosol"/>
    <property type="evidence" value="ECO:0007669"/>
    <property type="project" value="TreeGrafter"/>
</dbReference>
<evidence type="ECO:0000256" key="2">
    <source>
        <dbReference type="ARBA" id="ARBA00022814"/>
    </source>
</evidence>
<feature type="domain" description="NusB/RsmB/TIM44" evidence="8">
    <location>
        <begin position="15"/>
        <end position="145"/>
    </location>
</feature>
<sequence>MSENNTHSKHGARYKARRHAAEILFEAEARDIDPVEVTRTREELSHGTEPVTAPVRPYTREIIEGVAVNLDLIDFAIERELADTDWTFDRLPGVDRAVLRVATWELLFNASNVPQKTAVTQAVELVSQLSTDDSPAYVNAVLDAMWKNPESPADALARVEAEEEQRRLEAEREAEERRAEAERRAAENAAFTIEGLEADADADTVTEVADVAPEDPVPSDDAGEAEPTSPPEIGVVSGFTHTFTYSQEDEGAAGSDSPEADSDSSEPAVAGAGDKDRAAAPASESPWSAETRSSAGDSEELSVEKPEPIADTAVDETGEHTATIAADAPEPTSDAEGSDEQK</sequence>
<name>A0AAX1L6F6_9CORY</name>
<organism evidence="9 10">
    <name type="scientific">Corynebacterium glucuronolyticum</name>
    <dbReference type="NCBI Taxonomy" id="39791"/>
    <lineage>
        <taxon>Bacteria</taxon>
        <taxon>Bacillati</taxon>
        <taxon>Actinomycetota</taxon>
        <taxon>Actinomycetes</taxon>
        <taxon>Mycobacteriales</taxon>
        <taxon>Corynebacteriaceae</taxon>
        <taxon>Corynebacterium</taxon>
    </lineage>
</organism>
<feature type="compositionally biased region" description="Low complexity" evidence="7">
    <location>
        <begin position="279"/>
        <end position="290"/>
    </location>
</feature>
<feature type="compositionally biased region" description="Basic and acidic residues" evidence="7">
    <location>
        <begin position="157"/>
        <end position="186"/>
    </location>
</feature>
<gene>
    <name evidence="6 9" type="primary">nusB</name>
    <name evidence="9" type="ORF">I6J21_06985</name>
</gene>
<reference evidence="9" key="1">
    <citation type="submission" date="2021-02" db="EMBL/GenBank/DDBJ databases">
        <title>FDA dAtabase for Regulatory Grade micrObial Sequences (FDA-ARGOS): Supporting development and validation of Infectious Disease Dx tests.</title>
        <authorList>
            <person name="Sproer C."/>
            <person name="Gronow S."/>
            <person name="Severitt S."/>
            <person name="Schroder I."/>
            <person name="Tallon L."/>
            <person name="Sadzewicz L."/>
            <person name="Zhao X."/>
            <person name="Boylan J."/>
            <person name="Ott S."/>
            <person name="Bowen H."/>
            <person name="Vavikolanu K."/>
            <person name="Mehta A."/>
            <person name="Aluvathingal J."/>
            <person name="Nadendla S."/>
            <person name="Lowell S."/>
            <person name="Myers T."/>
            <person name="Yan Y."/>
            <person name="Sichtig H."/>
        </authorList>
    </citation>
    <scope>NUCLEOTIDE SEQUENCE</scope>
    <source>
        <strain evidence="9">FDAARGOS_1191</strain>
    </source>
</reference>
<feature type="region of interest" description="Disordered" evidence="7">
    <location>
        <begin position="153"/>
        <end position="342"/>
    </location>
</feature>
<evidence type="ECO:0000256" key="1">
    <source>
        <dbReference type="ARBA" id="ARBA00005952"/>
    </source>
</evidence>
<proteinExistence type="inferred from homology"/>
<dbReference type="RefSeq" id="WP_005394074.1">
    <property type="nucleotide sequence ID" value="NZ_CP069534.1"/>
</dbReference>
<dbReference type="NCBIfam" id="TIGR01951">
    <property type="entry name" value="nusB"/>
    <property type="match status" value="1"/>
</dbReference>
<evidence type="ECO:0000256" key="7">
    <source>
        <dbReference type="SAM" id="MobiDB-lite"/>
    </source>
</evidence>
<dbReference type="InterPro" id="IPR006027">
    <property type="entry name" value="NusB_RsmB_TIM44"/>
</dbReference>